<evidence type="ECO:0000256" key="3">
    <source>
        <dbReference type="ARBA" id="ARBA00012054"/>
    </source>
</evidence>
<evidence type="ECO:0000256" key="6">
    <source>
        <dbReference type="ARBA" id="ARBA00022777"/>
    </source>
</evidence>
<keyword evidence="8" id="KW-0311">Gluconate utilization</keyword>
<dbReference type="EMBL" id="CP014692">
    <property type="protein sequence ID" value="AQS85327.1"/>
    <property type="molecule type" value="Genomic_DNA"/>
</dbReference>
<dbReference type="GO" id="GO:0046316">
    <property type="term" value="F:gluconokinase activity"/>
    <property type="evidence" value="ECO:0007669"/>
    <property type="project" value="UniProtKB-EC"/>
</dbReference>
<evidence type="ECO:0000256" key="8">
    <source>
        <dbReference type="ARBA" id="ARBA00023064"/>
    </source>
</evidence>
<dbReference type="NCBIfam" id="TIGR01313">
    <property type="entry name" value="therm_gnt_kin"/>
    <property type="match status" value="1"/>
</dbReference>
<keyword evidence="4 10" id="KW-0808">Transferase</keyword>
<evidence type="ECO:0000256" key="10">
    <source>
        <dbReference type="RuleBase" id="RU363066"/>
    </source>
</evidence>
<keyword evidence="7 10" id="KW-0067">ATP-binding</keyword>
<dbReference type="RefSeq" id="WP_077813382.1">
    <property type="nucleotide sequence ID" value="NZ_CP014692.1"/>
</dbReference>
<evidence type="ECO:0000313" key="12">
    <source>
        <dbReference type="Proteomes" id="UP000188937"/>
    </source>
</evidence>
<reference evidence="11 12" key="1">
    <citation type="submission" date="2016-03" db="EMBL/GenBank/DDBJ databases">
        <title>Acetic acid bacteria sequencing.</title>
        <authorList>
            <person name="Brandt J."/>
            <person name="Jakob F."/>
            <person name="Vogel R.F."/>
        </authorList>
    </citation>
    <scope>NUCLEOTIDE SEQUENCE [LARGE SCALE GENOMIC DNA]</scope>
    <source>
        <strain evidence="11 12">TMW2.1153</strain>
    </source>
</reference>
<gene>
    <name evidence="11" type="ORF">A0U92_11605</name>
</gene>
<keyword evidence="5 10" id="KW-0547">Nucleotide-binding</keyword>
<evidence type="ECO:0000256" key="4">
    <source>
        <dbReference type="ARBA" id="ARBA00022679"/>
    </source>
</evidence>
<dbReference type="GO" id="GO:0005737">
    <property type="term" value="C:cytoplasm"/>
    <property type="evidence" value="ECO:0007669"/>
    <property type="project" value="TreeGrafter"/>
</dbReference>
<dbReference type="InterPro" id="IPR006001">
    <property type="entry name" value="Therm_gnt_kin"/>
</dbReference>
<dbReference type="GO" id="GO:0005524">
    <property type="term" value="F:ATP binding"/>
    <property type="evidence" value="ECO:0007669"/>
    <property type="project" value="UniProtKB-KW"/>
</dbReference>
<name>A0A1U9KHV0_ACEAC</name>
<dbReference type="EC" id="2.7.1.12" evidence="3 10"/>
<comment type="similarity">
    <text evidence="2 10">Belongs to the gluconokinase GntK/GntV family.</text>
</comment>
<evidence type="ECO:0000256" key="5">
    <source>
        <dbReference type="ARBA" id="ARBA00022741"/>
    </source>
</evidence>
<comment type="catalytic activity">
    <reaction evidence="9 10">
        <text>D-gluconate + ATP = 6-phospho-D-gluconate + ADP + H(+)</text>
        <dbReference type="Rhea" id="RHEA:19433"/>
        <dbReference type="ChEBI" id="CHEBI:15378"/>
        <dbReference type="ChEBI" id="CHEBI:18391"/>
        <dbReference type="ChEBI" id="CHEBI:30616"/>
        <dbReference type="ChEBI" id="CHEBI:58759"/>
        <dbReference type="ChEBI" id="CHEBI:456216"/>
        <dbReference type="EC" id="2.7.1.12"/>
    </reaction>
</comment>
<protein>
    <recommendedName>
        <fullName evidence="3 10">Gluconokinase</fullName>
        <ecNumber evidence="3 10">2.7.1.12</ecNumber>
    </recommendedName>
</protein>
<dbReference type="SUPFAM" id="SSF52540">
    <property type="entry name" value="P-loop containing nucleoside triphosphate hydrolases"/>
    <property type="match status" value="1"/>
</dbReference>
<dbReference type="KEGG" id="aace:A0U92_11605"/>
<dbReference type="AlphaFoldDB" id="A0A1U9KHV0"/>
<dbReference type="InterPro" id="IPR027417">
    <property type="entry name" value="P-loop_NTPase"/>
</dbReference>
<proteinExistence type="inferred from homology"/>
<accession>A0A1U9KHV0</accession>
<keyword evidence="6 10" id="KW-0418">Kinase</keyword>
<evidence type="ECO:0000256" key="1">
    <source>
        <dbReference type="ARBA" id="ARBA00004761"/>
    </source>
</evidence>
<dbReference type="PANTHER" id="PTHR43442:SF3">
    <property type="entry name" value="GLUCONOKINASE-RELATED"/>
    <property type="match status" value="1"/>
</dbReference>
<dbReference type="PANTHER" id="PTHR43442">
    <property type="entry name" value="GLUCONOKINASE-RELATED"/>
    <property type="match status" value="1"/>
</dbReference>
<keyword evidence="12" id="KW-1185">Reference proteome</keyword>
<dbReference type="FunFam" id="3.40.50.300:FF:000522">
    <property type="entry name" value="Gluconokinase"/>
    <property type="match status" value="1"/>
</dbReference>
<dbReference type="Gene3D" id="3.40.50.300">
    <property type="entry name" value="P-loop containing nucleotide triphosphate hydrolases"/>
    <property type="match status" value="1"/>
</dbReference>
<evidence type="ECO:0000256" key="9">
    <source>
        <dbReference type="ARBA" id="ARBA00048090"/>
    </source>
</evidence>
<dbReference type="STRING" id="435.A0U92_11605"/>
<evidence type="ECO:0000313" key="11">
    <source>
        <dbReference type="EMBL" id="AQS85327.1"/>
    </source>
</evidence>
<dbReference type="Proteomes" id="UP000188937">
    <property type="component" value="Chromosome"/>
</dbReference>
<comment type="pathway">
    <text evidence="1">Carbohydrate acid metabolism.</text>
</comment>
<evidence type="ECO:0000256" key="2">
    <source>
        <dbReference type="ARBA" id="ARBA00008420"/>
    </source>
</evidence>
<sequence>MTHSCPTGITPRLVVVMGVAGSGKTLVAEGLCSRLGWPFQEGDDLHPPQNIAKMSAGEPLTDEDRLPWLEKCREWLVARARDGKGGVLACSALKGLYRDILRQGGMDITFLFLRVPRDELERRLKGRKKHFMPVTLLDSQLETLEVPSAHEHMLVLDAVDHPTEVIVKAVDLLCMDQEKQI</sequence>
<dbReference type="CDD" id="cd02021">
    <property type="entry name" value="GntK"/>
    <property type="match status" value="1"/>
</dbReference>
<dbReference type="Pfam" id="PF13671">
    <property type="entry name" value="AAA_33"/>
    <property type="match status" value="1"/>
</dbReference>
<dbReference type="OrthoDB" id="9795716at2"/>
<organism evidence="11 12">
    <name type="scientific">Acetobacter aceti</name>
    <dbReference type="NCBI Taxonomy" id="435"/>
    <lineage>
        <taxon>Bacteria</taxon>
        <taxon>Pseudomonadati</taxon>
        <taxon>Pseudomonadota</taxon>
        <taxon>Alphaproteobacteria</taxon>
        <taxon>Acetobacterales</taxon>
        <taxon>Acetobacteraceae</taxon>
        <taxon>Acetobacter</taxon>
        <taxon>Acetobacter subgen. Acetobacter</taxon>
    </lineage>
</organism>
<evidence type="ECO:0000256" key="7">
    <source>
        <dbReference type="ARBA" id="ARBA00022840"/>
    </source>
</evidence>
<dbReference type="GO" id="GO:0019521">
    <property type="term" value="P:D-gluconate metabolic process"/>
    <property type="evidence" value="ECO:0007669"/>
    <property type="project" value="UniProtKB-KW"/>
</dbReference>